<evidence type="ECO:0000256" key="3">
    <source>
        <dbReference type="ARBA" id="ARBA00022722"/>
    </source>
</evidence>
<dbReference type="GO" id="GO:0046872">
    <property type="term" value="F:metal ion binding"/>
    <property type="evidence" value="ECO:0007669"/>
    <property type="project" value="UniProtKB-KW"/>
</dbReference>
<keyword evidence="3" id="KW-0540">Nuclease</keyword>
<sequence length="133" mass="14590">MINPIGLLDTSVIVDIEKLPTERLPNVFSVSALTLAELSAGLMATDDMPTRVARQLRLQNLESMVEVLPFDAYCARAYASVFAVVRSIGRKPRGSRAVDYMIAATALAHQLPLYTRNPKDFAGLDELIEIVTV</sequence>
<dbReference type="Gene3D" id="3.40.50.1010">
    <property type="entry name" value="5'-nuclease"/>
    <property type="match status" value="1"/>
</dbReference>
<dbReference type="CDD" id="cd18732">
    <property type="entry name" value="PIN_MtVapC4-C5_like"/>
    <property type="match status" value="1"/>
</dbReference>
<dbReference type="GO" id="GO:0016787">
    <property type="term" value="F:hydrolase activity"/>
    <property type="evidence" value="ECO:0007669"/>
    <property type="project" value="UniProtKB-KW"/>
</dbReference>
<keyword evidence="4" id="KW-0479">Metal-binding</keyword>
<dbReference type="AlphaFoldDB" id="A0A094Q3X5"/>
<comment type="similarity">
    <text evidence="7">Belongs to the PINc/VapC protein family.</text>
</comment>
<dbReference type="HAMAP" id="MF_00265">
    <property type="entry name" value="VapC_Nob1"/>
    <property type="match status" value="1"/>
</dbReference>
<evidence type="ECO:0000313" key="9">
    <source>
        <dbReference type="EMBL" id="KGA18077.1"/>
    </source>
</evidence>
<feature type="domain" description="PIN" evidence="8">
    <location>
        <begin position="7"/>
        <end position="122"/>
    </location>
</feature>
<dbReference type="InterPro" id="IPR022907">
    <property type="entry name" value="VapC_family"/>
</dbReference>
<dbReference type="EMBL" id="JNSL01000049">
    <property type="protein sequence ID" value="KGA18077.1"/>
    <property type="molecule type" value="Genomic_DNA"/>
</dbReference>
<dbReference type="PANTHER" id="PTHR33653:SF1">
    <property type="entry name" value="RIBONUCLEASE VAPC2"/>
    <property type="match status" value="1"/>
</dbReference>
<evidence type="ECO:0000256" key="6">
    <source>
        <dbReference type="ARBA" id="ARBA00022842"/>
    </source>
</evidence>
<proteinExistence type="inferred from homology"/>
<name>A0A094Q3X5_9ZZZZ</name>
<evidence type="ECO:0000256" key="1">
    <source>
        <dbReference type="ARBA" id="ARBA00001946"/>
    </source>
</evidence>
<dbReference type="InterPro" id="IPR002716">
    <property type="entry name" value="PIN_dom"/>
</dbReference>
<dbReference type="PANTHER" id="PTHR33653">
    <property type="entry name" value="RIBONUCLEASE VAPC2"/>
    <property type="match status" value="1"/>
</dbReference>
<keyword evidence="6" id="KW-0460">Magnesium</keyword>
<evidence type="ECO:0000256" key="7">
    <source>
        <dbReference type="ARBA" id="ARBA00038093"/>
    </source>
</evidence>
<evidence type="ECO:0000256" key="2">
    <source>
        <dbReference type="ARBA" id="ARBA00022649"/>
    </source>
</evidence>
<evidence type="ECO:0000259" key="8">
    <source>
        <dbReference type="Pfam" id="PF01850"/>
    </source>
</evidence>
<dbReference type="InterPro" id="IPR050556">
    <property type="entry name" value="Type_II_TA_system_RNase"/>
</dbReference>
<evidence type="ECO:0000256" key="5">
    <source>
        <dbReference type="ARBA" id="ARBA00022801"/>
    </source>
</evidence>
<keyword evidence="2" id="KW-1277">Toxin-antitoxin system</keyword>
<comment type="caution">
    <text evidence="9">The sequence shown here is derived from an EMBL/GenBank/DDBJ whole genome shotgun (WGS) entry which is preliminary data.</text>
</comment>
<dbReference type="SUPFAM" id="SSF88723">
    <property type="entry name" value="PIN domain-like"/>
    <property type="match status" value="1"/>
</dbReference>
<evidence type="ECO:0000256" key="4">
    <source>
        <dbReference type="ARBA" id="ARBA00022723"/>
    </source>
</evidence>
<protein>
    <recommendedName>
        <fullName evidence="8">PIN domain-containing protein</fullName>
    </recommendedName>
</protein>
<comment type="cofactor">
    <cofactor evidence="1">
        <name>Mg(2+)</name>
        <dbReference type="ChEBI" id="CHEBI:18420"/>
    </cofactor>
</comment>
<accession>A0A094Q3X5</accession>
<gene>
    <name evidence="9" type="ORF">GM51_9075</name>
</gene>
<dbReference type="GO" id="GO:0004540">
    <property type="term" value="F:RNA nuclease activity"/>
    <property type="evidence" value="ECO:0007669"/>
    <property type="project" value="InterPro"/>
</dbReference>
<organism evidence="9">
    <name type="scientific">freshwater metagenome</name>
    <dbReference type="NCBI Taxonomy" id="449393"/>
    <lineage>
        <taxon>unclassified sequences</taxon>
        <taxon>metagenomes</taxon>
        <taxon>ecological metagenomes</taxon>
    </lineage>
</organism>
<dbReference type="Pfam" id="PF01850">
    <property type="entry name" value="PIN"/>
    <property type="match status" value="1"/>
</dbReference>
<dbReference type="InterPro" id="IPR029060">
    <property type="entry name" value="PIN-like_dom_sf"/>
</dbReference>
<keyword evidence="5" id="KW-0378">Hydrolase</keyword>
<reference evidence="9" key="1">
    <citation type="submission" date="2014-06" db="EMBL/GenBank/DDBJ databases">
        <title>Key roles for freshwater Actinobacteria revealed by deep metagenomic sequencing.</title>
        <authorList>
            <person name="Ghai R."/>
            <person name="Mizuno C.M."/>
            <person name="Picazo A."/>
            <person name="Camacho A."/>
            <person name="Rodriguez-Valera F."/>
        </authorList>
    </citation>
    <scope>NUCLEOTIDE SEQUENCE</scope>
</reference>